<sequence length="60" mass="5812">MAEGSIVVVGAGIIGASLAYHLAGRGRSVTLIDAGLPGSGATRARPASASSPAQEMVHPA</sequence>
<keyword evidence="1" id="KW-0560">Oxidoreductase</keyword>
<evidence type="ECO:0000259" key="4">
    <source>
        <dbReference type="Pfam" id="PF01266"/>
    </source>
</evidence>
<dbReference type="PANTHER" id="PTHR13847:SF289">
    <property type="entry name" value="GLYCINE OXIDASE"/>
    <property type="match status" value="1"/>
</dbReference>
<dbReference type="Pfam" id="PF01266">
    <property type="entry name" value="DAO"/>
    <property type="match status" value="1"/>
</dbReference>
<feature type="compositionally biased region" description="Low complexity" evidence="2">
    <location>
        <begin position="39"/>
        <end position="53"/>
    </location>
</feature>
<protein>
    <submittedName>
        <fullName evidence="5">FAD-binding oxidoreductase</fullName>
    </submittedName>
</protein>
<evidence type="ECO:0000256" key="2">
    <source>
        <dbReference type="SAM" id="MobiDB-lite"/>
    </source>
</evidence>
<dbReference type="SUPFAM" id="SSF51971">
    <property type="entry name" value="Nucleotide-binding domain"/>
    <property type="match status" value="1"/>
</dbReference>
<feature type="region of interest" description="Disordered" evidence="2">
    <location>
        <begin position="39"/>
        <end position="60"/>
    </location>
</feature>
<keyword evidence="3" id="KW-1133">Transmembrane helix</keyword>
<dbReference type="Gene3D" id="3.50.50.60">
    <property type="entry name" value="FAD/NAD(P)-binding domain"/>
    <property type="match status" value="1"/>
</dbReference>
<dbReference type="RefSeq" id="WP_208499501.1">
    <property type="nucleotide sequence ID" value="NZ_JAGFNP010000017.1"/>
</dbReference>
<reference evidence="5 6" key="1">
    <citation type="submission" date="2021-03" db="EMBL/GenBank/DDBJ databases">
        <title>Glycomyces sp. nov., a novel actinomycete isolated from soil.</title>
        <authorList>
            <person name="Yang X."/>
            <person name="Xu X."/>
        </authorList>
    </citation>
    <scope>NUCLEOTIDE SEQUENCE [LARGE SCALE GENOMIC DNA]</scope>
    <source>
        <strain evidence="5 6">NEAU-S30</strain>
    </source>
</reference>
<keyword evidence="3" id="KW-0472">Membrane</keyword>
<dbReference type="InterPro" id="IPR036188">
    <property type="entry name" value="FAD/NAD-bd_sf"/>
</dbReference>
<organism evidence="5 6">
    <name type="scientific">Glycomyces niveus</name>
    <dbReference type="NCBI Taxonomy" id="2820287"/>
    <lineage>
        <taxon>Bacteria</taxon>
        <taxon>Bacillati</taxon>
        <taxon>Actinomycetota</taxon>
        <taxon>Actinomycetes</taxon>
        <taxon>Glycomycetales</taxon>
        <taxon>Glycomycetaceae</taxon>
        <taxon>Glycomyces</taxon>
    </lineage>
</organism>
<gene>
    <name evidence="5" type="ORF">J5V16_22990</name>
</gene>
<proteinExistence type="predicted"/>
<dbReference type="Proteomes" id="UP000681341">
    <property type="component" value="Unassembled WGS sequence"/>
</dbReference>
<comment type="caution">
    <text evidence="5">The sequence shown here is derived from an EMBL/GenBank/DDBJ whole genome shotgun (WGS) entry which is preliminary data.</text>
</comment>
<keyword evidence="6" id="KW-1185">Reference proteome</keyword>
<dbReference type="InterPro" id="IPR006076">
    <property type="entry name" value="FAD-dep_OxRdtase"/>
</dbReference>
<name>A0ABS3UB75_9ACTN</name>
<feature type="domain" description="FAD dependent oxidoreductase" evidence="4">
    <location>
        <begin position="6"/>
        <end position="44"/>
    </location>
</feature>
<dbReference type="PANTHER" id="PTHR13847">
    <property type="entry name" value="SARCOSINE DEHYDROGENASE-RELATED"/>
    <property type="match status" value="1"/>
</dbReference>
<dbReference type="EMBL" id="JAGFNP010000017">
    <property type="protein sequence ID" value="MBO3735701.1"/>
    <property type="molecule type" value="Genomic_DNA"/>
</dbReference>
<evidence type="ECO:0000313" key="5">
    <source>
        <dbReference type="EMBL" id="MBO3735701.1"/>
    </source>
</evidence>
<evidence type="ECO:0000256" key="3">
    <source>
        <dbReference type="SAM" id="Phobius"/>
    </source>
</evidence>
<evidence type="ECO:0000256" key="1">
    <source>
        <dbReference type="ARBA" id="ARBA00023002"/>
    </source>
</evidence>
<keyword evidence="3" id="KW-0812">Transmembrane</keyword>
<evidence type="ECO:0000313" key="6">
    <source>
        <dbReference type="Proteomes" id="UP000681341"/>
    </source>
</evidence>
<accession>A0ABS3UB75</accession>
<feature type="transmembrane region" description="Helical" evidence="3">
    <location>
        <begin position="6"/>
        <end position="23"/>
    </location>
</feature>